<feature type="region of interest" description="Disordered" evidence="1">
    <location>
        <begin position="1"/>
        <end position="26"/>
    </location>
</feature>
<evidence type="ECO:0000256" key="1">
    <source>
        <dbReference type="SAM" id="MobiDB-lite"/>
    </source>
</evidence>
<dbReference type="VEuPathDB" id="TriTrypDB:LDHU3_01.0820"/>
<evidence type="ECO:0000313" key="2">
    <source>
        <dbReference type="EMBL" id="TPP54510.1"/>
    </source>
</evidence>
<protein>
    <submittedName>
        <fullName evidence="2">PLAC8 family protein</fullName>
    </submittedName>
</protein>
<proteinExistence type="predicted"/>
<feature type="compositionally biased region" description="Polar residues" evidence="1">
    <location>
        <begin position="1"/>
        <end position="18"/>
    </location>
</feature>
<evidence type="ECO:0000313" key="3">
    <source>
        <dbReference type="Proteomes" id="UP000318447"/>
    </source>
</evidence>
<feature type="compositionally biased region" description="Low complexity" evidence="1">
    <location>
        <begin position="411"/>
        <end position="423"/>
    </location>
</feature>
<dbReference type="EMBL" id="RHLC01000041">
    <property type="protein sequence ID" value="TPP54510.1"/>
    <property type="molecule type" value="Genomic_DNA"/>
</dbReference>
<accession>A0A504Y8B5</accession>
<dbReference type="VEuPathDB" id="TriTrypDB:LdCL_010012200"/>
<gene>
    <name evidence="2" type="ORF">CGC21_17760</name>
</gene>
<sequence length="559" mass="59465">MSTSLPLSSSHCTANENDSSAPLSLLPQPHQQRHQLQAMVYVPPSSEVHGVPILYRQNDGTDAPAPLVDELRRSAFYRSNSSGAALSTRGSLHSVVTGSDAPSSLPGNSVGSGSGHSGWSPAISGLPGVQREEALSTNNTGSDSSAQTSLHYMQGSTGNNNGSYMAVVKPVFNWSQRTQYAAPPQHPYMAYHYQLQQQQPYTLSACMAAPPGSPAFCPPSAQYQYAYVPAASYVATSSCACSGSNDGPLPYPLQPEAAPGYGEEQASLLWNTGLFGLATDVPSAMDSVMCIYCISSTHFNYLYRQQRGMFDPITAALLCFDVCWCMQLWPVVTPLSSITLHTFIIRRELRKRYGLVGNDLFVKMDRLNADTAAATEAGETGAQAEEATTAEVESQLHRACDSDVTVEAAAAEPAGTGEVAAEVTSVTPPVTAPSEAAAPRTGESDVMATHATPCAPWYSKLKLSEEWESIFLDVLVSCFCVPCAVAQHHRELSIRGDWPGNAIVSRGDFTARGQHYLPHGLQHQHPQLGGTVMPMIPVEPPVITVAGVGAGGVTLTNMA</sequence>
<reference evidence="3" key="1">
    <citation type="submission" date="2019-02" db="EMBL/GenBank/DDBJ databases">
        <title>FDA dAtabase for Regulatory Grade micrObial Sequences (FDA-ARGOS): Supporting development and validation of Infectious Disease Dx tests.</title>
        <authorList>
            <person name="Duncan R."/>
            <person name="Fisher C."/>
            <person name="Tallon L."/>
            <person name="Sadzewicz L."/>
            <person name="Sengamalay N."/>
            <person name="Ott S."/>
            <person name="Godinez A."/>
            <person name="Nagaraj S."/>
            <person name="Vavikolanu K."/>
            <person name="Nadendla S."/>
            <person name="Aluvathingal J."/>
            <person name="Sichtig H."/>
        </authorList>
    </citation>
    <scope>NUCLEOTIDE SEQUENCE [LARGE SCALE GENOMIC DNA]</scope>
    <source>
        <strain evidence="3">FDAARGOS_361</strain>
    </source>
</reference>
<name>A0A504Y8B5_LEIDO</name>
<dbReference type="AlphaFoldDB" id="A0A504Y8B5"/>
<feature type="region of interest" description="Disordered" evidence="1">
    <location>
        <begin position="411"/>
        <end position="445"/>
    </location>
</feature>
<dbReference type="VEuPathDB" id="TriTrypDB:LdBPK_010720.1"/>
<feature type="region of interest" description="Disordered" evidence="1">
    <location>
        <begin position="82"/>
        <end position="155"/>
    </location>
</feature>
<dbReference type="Proteomes" id="UP000318447">
    <property type="component" value="Unassembled WGS sequence"/>
</dbReference>
<organism evidence="2 3">
    <name type="scientific">Leishmania donovani</name>
    <dbReference type="NCBI Taxonomy" id="5661"/>
    <lineage>
        <taxon>Eukaryota</taxon>
        <taxon>Discoba</taxon>
        <taxon>Euglenozoa</taxon>
        <taxon>Kinetoplastea</taxon>
        <taxon>Metakinetoplastina</taxon>
        <taxon>Trypanosomatida</taxon>
        <taxon>Trypanosomatidae</taxon>
        <taxon>Leishmaniinae</taxon>
        <taxon>Leishmania</taxon>
    </lineage>
</organism>
<comment type="caution">
    <text evidence="2">The sequence shown here is derived from an EMBL/GenBank/DDBJ whole genome shotgun (WGS) entry which is preliminary data.</text>
</comment>
<feature type="compositionally biased region" description="Polar residues" evidence="1">
    <location>
        <begin position="135"/>
        <end position="155"/>
    </location>
</feature>
<feature type="compositionally biased region" description="Polar residues" evidence="1">
    <location>
        <begin position="82"/>
        <end position="106"/>
    </location>
</feature>